<dbReference type="SUPFAM" id="SSF53720">
    <property type="entry name" value="ALDH-like"/>
    <property type="match status" value="1"/>
</dbReference>
<dbReference type="Proteomes" id="UP000019150">
    <property type="component" value="Chromosome"/>
</dbReference>
<dbReference type="InterPro" id="IPR016163">
    <property type="entry name" value="Ald_DH_C"/>
</dbReference>
<dbReference type="Gene3D" id="3.40.309.10">
    <property type="entry name" value="Aldehyde Dehydrogenase, Chain A, domain 2"/>
    <property type="match status" value="1"/>
</dbReference>
<dbReference type="PANTHER" id="PTHR42804">
    <property type="entry name" value="ALDEHYDE DEHYDROGENASE"/>
    <property type="match status" value="1"/>
</dbReference>
<dbReference type="EMBL" id="CP006850">
    <property type="protein sequence ID" value="AHH17462.1"/>
    <property type="molecule type" value="Genomic_DNA"/>
</dbReference>
<dbReference type="FunFam" id="3.40.309.10:FF:000012">
    <property type="entry name" value="Betaine aldehyde dehydrogenase"/>
    <property type="match status" value="1"/>
</dbReference>
<dbReference type="InterPro" id="IPR016162">
    <property type="entry name" value="Ald_DH_N"/>
</dbReference>
<reference evidence="4 5" key="1">
    <citation type="journal article" date="2014" name="Appl. Environ. Microbiol.">
        <title>Insights into the Microbial Degradation of Rubber and Gutta-Percha by Analysis of the Complete Genome of Nocardia nova SH22a.</title>
        <authorList>
            <person name="Luo Q."/>
            <person name="Hiessl S."/>
            <person name="Poehlein A."/>
            <person name="Daniel R."/>
            <person name="Steinbuchel A."/>
        </authorList>
    </citation>
    <scope>NUCLEOTIDE SEQUENCE [LARGE SCALE GENOMIC DNA]</scope>
    <source>
        <strain evidence="4">SH22a</strain>
    </source>
</reference>
<name>W5TE13_9NOCA</name>
<accession>W5TE13</accession>
<dbReference type="FunFam" id="3.40.605.10:FF:000007">
    <property type="entry name" value="NAD/NADP-dependent betaine aldehyde dehydrogenase"/>
    <property type="match status" value="1"/>
</dbReference>
<dbReference type="HOGENOM" id="CLU_005391_0_1_11"/>
<dbReference type="EC" id="1.2.1.3" evidence="4"/>
<protein>
    <submittedName>
        <fullName evidence="4">NAD-dependent aldehyde dehydrogenase</fullName>
        <ecNumber evidence="4">1.2.1.3</ecNumber>
    </submittedName>
</protein>
<dbReference type="Pfam" id="PF00171">
    <property type="entry name" value="Aldedh"/>
    <property type="match status" value="1"/>
</dbReference>
<proteinExistence type="inferred from homology"/>
<evidence type="ECO:0000313" key="4">
    <source>
        <dbReference type="EMBL" id="AHH17462.1"/>
    </source>
</evidence>
<evidence type="ECO:0000313" key="5">
    <source>
        <dbReference type="Proteomes" id="UP000019150"/>
    </source>
</evidence>
<dbReference type="GO" id="GO:0004029">
    <property type="term" value="F:aldehyde dehydrogenase (NAD+) activity"/>
    <property type="evidence" value="ECO:0007669"/>
    <property type="project" value="UniProtKB-EC"/>
</dbReference>
<evidence type="ECO:0000256" key="1">
    <source>
        <dbReference type="ARBA" id="ARBA00009986"/>
    </source>
</evidence>
<sequence>MLGVIEQEVMMTATSGEQAAVDRDGVPHYRMFIGGEWVESAEIIPVVNPATEEVVCTVARADTSHVDAAVAAAKRTHESGVWRNTAPGERAAVIDRVIAALSARMDELAVLSSRETGMPVRVAGAIGVGFPIVHLGHYAELTRTYEWERSGPVTGQVLSASFIRKEPLGVCAGIVPWNFPALIAVWKSIPALAAGNTVVLKTDEKTPIFALELAAILRDAGLPDGAYNVVVGDGPTVGGHLVKHPDVRLVSFTGSTATGRQVMADAAANVKKVLLELGGKGPNIVLDDADLDVAVDGSIYAFLLHAGQACESGTRLLLPASIHDEFVTRLIERLKTLKIGNPLDPATDIGAVMGKTQHERILGYIEKGKAEGATVAYGGGVPSGDEFGKGYWVQPTVFTGVSNDMCIAREEIFGPVLSVLKYDSVEEAIKIANDTEYGLAAAVWSRDNQRAIEVARQIEAGSVWVNDYHNISQYLPFGGYKQSGTGRELGPGALDEFTQDKGITVDLSGDVSRRAYGLVLGTPPAAN</sequence>
<dbReference type="InterPro" id="IPR015590">
    <property type="entry name" value="Aldehyde_DH_dom"/>
</dbReference>
<keyword evidence="5" id="KW-1185">Reference proteome</keyword>
<dbReference type="PATRIC" id="fig|1415166.3.peg.2736"/>
<dbReference type="PANTHER" id="PTHR42804:SF1">
    <property type="entry name" value="ALDEHYDE DEHYDROGENASE-RELATED"/>
    <property type="match status" value="1"/>
</dbReference>
<dbReference type="InterPro" id="IPR016161">
    <property type="entry name" value="Ald_DH/histidinol_DH"/>
</dbReference>
<feature type="domain" description="Aldehyde dehydrogenase" evidence="3">
    <location>
        <begin position="37"/>
        <end position="501"/>
    </location>
</feature>
<evidence type="ECO:0000256" key="2">
    <source>
        <dbReference type="ARBA" id="ARBA00023002"/>
    </source>
</evidence>
<dbReference type="Gene3D" id="3.40.605.10">
    <property type="entry name" value="Aldehyde Dehydrogenase, Chain A, domain 1"/>
    <property type="match status" value="1"/>
</dbReference>
<gene>
    <name evidence="4" type="ORF">NONO_c26700</name>
</gene>
<organism evidence="4 5">
    <name type="scientific">Nocardia nova SH22a</name>
    <dbReference type="NCBI Taxonomy" id="1415166"/>
    <lineage>
        <taxon>Bacteria</taxon>
        <taxon>Bacillati</taxon>
        <taxon>Actinomycetota</taxon>
        <taxon>Actinomycetes</taxon>
        <taxon>Mycobacteriales</taxon>
        <taxon>Nocardiaceae</taxon>
        <taxon>Nocardia</taxon>
    </lineage>
</organism>
<dbReference type="AlphaFoldDB" id="W5TE13"/>
<dbReference type="STRING" id="1415166.NONO_c26700"/>
<dbReference type="eggNOG" id="COG1012">
    <property type="taxonomic scope" value="Bacteria"/>
</dbReference>
<keyword evidence="2 4" id="KW-0560">Oxidoreductase</keyword>
<dbReference type="KEGG" id="nno:NONO_c26700"/>
<comment type="similarity">
    <text evidence="1">Belongs to the aldehyde dehydrogenase family.</text>
</comment>
<evidence type="ECO:0000259" key="3">
    <source>
        <dbReference type="Pfam" id="PF00171"/>
    </source>
</evidence>